<dbReference type="Pfam" id="PF01724">
    <property type="entry name" value="DUF29"/>
    <property type="match status" value="1"/>
</dbReference>
<evidence type="ECO:0000313" key="2">
    <source>
        <dbReference type="Proteomes" id="UP000177870"/>
    </source>
</evidence>
<dbReference type="EMBL" id="CP017599">
    <property type="protein sequence ID" value="AOX00143.1"/>
    <property type="molecule type" value="Genomic_DNA"/>
</dbReference>
<sequence>MSNSDLYNQDFFLWTDLTCQQLKTRNFDELDIENLIEEIATLGRSDKREIQSRLKVLMEHLLKRQYVNSEPDYRGWEKTINEQREQINLLLSESPSLKPYLESVFLDCYRYPLKVVSKDYPSTCFPQDCPFTPDILDQD</sequence>
<dbReference type="AlphaFoldDB" id="A0A1D8TRE4"/>
<dbReference type="PANTHER" id="PTHR34235">
    <property type="entry name" value="SLR1203 PROTEIN-RELATED"/>
    <property type="match status" value="1"/>
</dbReference>
<dbReference type="InterPro" id="IPR002636">
    <property type="entry name" value="DUF29"/>
</dbReference>
<dbReference type="Gene3D" id="1.20.1220.20">
    <property type="entry name" value="Uncharcterised protein PF01724"/>
    <property type="match status" value="1"/>
</dbReference>
<organism evidence="1 2">
    <name type="scientific">Moorena producens PAL-8-15-08-1</name>
    <dbReference type="NCBI Taxonomy" id="1458985"/>
    <lineage>
        <taxon>Bacteria</taxon>
        <taxon>Bacillati</taxon>
        <taxon>Cyanobacteriota</taxon>
        <taxon>Cyanophyceae</taxon>
        <taxon>Coleofasciculales</taxon>
        <taxon>Coleofasciculaceae</taxon>
        <taxon>Moorena</taxon>
    </lineage>
</organism>
<name>A0A1D8TRE4_9CYAN</name>
<dbReference type="KEGG" id="mpro:BJP34_12405"/>
<proteinExistence type="predicted"/>
<dbReference type="RefSeq" id="WP_070392613.1">
    <property type="nucleotide sequence ID" value="NZ_CP017599.1"/>
</dbReference>
<dbReference type="Proteomes" id="UP000177870">
    <property type="component" value="Chromosome"/>
</dbReference>
<protein>
    <recommendedName>
        <fullName evidence="3">DUF29 domain-containing protein</fullName>
    </recommendedName>
</protein>
<dbReference type="OrthoDB" id="5769308at2"/>
<reference evidence="2" key="1">
    <citation type="submission" date="2016-10" db="EMBL/GenBank/DDBJ databases">
        <title>Comparative genomics uncovers the prolific and rare metabolic potential of the cyanobacterial genus Moorea.</title>
        <authorList>
            <person name="Leao T."/>
            <person name="Castelao G."/>
            <person name="Korobeynikov A."/>
            <person name="Monroe E.A."/>
            <person name="Podell S."/>
            <person name="Glukhov E."/>
            <person name="Allen E."/>
            <person name="Gerwick W.H."/>
            <person name="Gerwick L."/>
        </authorList>
    </citation>
    <scope>NUCLEOTIDE SEQUENCE [LARGE SCALE GENOMIC DNA]</scope>
    <source>
        <strain evidence="2">PAL-8-15-08-1</strain>
    </source>
</reference>
<gene>
    <name evidence="1" type="ORF">BJP34_12405</name>
</gene>
<accession>A0A1D8TRE4</accession>
<evidence type="ECO:0008006" key="3">
    <source>
        <dbReference type="Google" id="ProtNLM"/>
    </source>
</evidence>
<evidence type="ECO:0000313" key="1">
    <source>
        <dbReference type="EMBL" id="AOX00143.1"/>
    </source>
</evidence>